<dbReference type="EMBL" id="JBJHZZ010000001">
    <property type="protein sequence ID" value="MFL0246017.1"/>
    <property type="molecule type" value="Genomic_DNA"/>
</dbReference>
<dbReference type="CDD" id="cd03424">
    <property type="entry name" value="NUDIX_ADPRase_Nudt5_UGPPase_Nudt14"/>
    <property type="match status" value="1"/>
</dbReference>
<dbReference type="InterPro" id="IPR020476">
    <property type="entry name" value="Nudix_hydrolase"/>
</dbReference>
<dbReference type="InterPro" id="IPR015797">
    <property type="entry name" value="NUDIX_hydrolase-like_dom_sf"/>
</dbReference>
<proteinExistence type="inferred from homology"/>
<evidence type="ECO:0000313" key="4">
    <source>
        <dbReference type="EMBL" id="MFL0246017.1"/>
    </source>
</evidence>
<protein>
    <submittedName>
        <fullName evidence="4">NUDIX hydrolase</fullName>
        <ecNumber evidence="4">3.6.-.-</ecNumber>
    </submittedName>
</protein>
<comment type="similarity">
    <text evidence="2">Belongs to the Nudix hydrolase family.</text>
</comment>
<dbReference type="InterPro" id="IPR000086">
    <property type="entry name" value="NUDIX_hydrolase_dom"/>
</dbReference>
<dbReference type="PROSITE" id="PS00893">
    <property type="entry name" value="NUDIX_BOX"/>
    <property type="match status" value="1"/>
</dbReference>
<reference evidence="4 5" key="1">
    <citation type="submission" date="2024-11" db="EMBL/GenBank/DDBJ databases">
        <authorList>
            <person name="Heng Y.C."/>
            <person name="Lim A.C.H."/>
            <person name="Lee J.K.Y."/>
            <person name="Kittelmann S."/>
        </authorList>
    </citation>
    <scope>NUCLEOTIDE SEQUENCE [LARGE SCALE GENOMIC DNA]</scope>
    <source>
        <strain evidence="4 5">WILCCON 0185</strain>
    </source>
</reference>
<gene>
    <name evidence="4" type="ORF">ACJDUG_03380</name>
</gene>
<dbReference type="Pfam" id="PF00293">
    <property type="entry name" value="NUDIX"/>
    <property type="match status" value="1"/>
</dbReference>
<evidence type="ECO:0000256" key="1">
    <source>
        <dbReference type="ARBA" id="ARBA00022801"/>
    </source>
</evidence>
<organism evidence="4 5">
    <name type="scientific">Candidatus Clostridium stratigraminis</name>
    <dbReference type="NCBI Taxonomy" id="3381661"/>
    <lineage>
        <taxon>Bacteria</taxon>
        <taxon>Bacillati</taxon>
        <taxon>Bacillota</taxon>
        <taxon>Clostridia</taxon>
        <taxon>Eubacteriales</taxon>
        <taxon>Clostridiaceae</taxon>
        <taxon>Clostridium</taxon>
    </lineage>
</organism>
<dbReference type="RefSeq" id="WP_406768470.1">
    <property type="nucleotide sequence ID" value="NZ_JBJHZZ010000001.1"/>
</dbReference>
<feature type="domain" description="Nudix hydrolase" evidence="3">
    <location>
        <begin position="54"/>
        <end position="188"/>
    </location>
</feature>
<evidence type="ECO:0000313" key="5">
    <source>
        <dbReference type="Proteomes" id="UP001623591"/>
    </source>
</evidence>
<name>A0ABW8T1H4_9CLOT</name>
<dbReference type="Proteomes" id="UP001623591">
    <property type="component" value="Unassembled WGS sequence"/>
</dbReference>
<dbReference type="PANTHER" id="PTHR11839">
    <property type="entry name" value="UDP/ADP-SUGAR PYROPHOSPHATASE"/>
    <property type="match status" value="1"/>
</dbReference>
<evidence type="ECO:0000256" key="2">
    <source>
        <dbReference type="RuleBase" id="RU003476"/>
    </source>
</evidence>
<sequence>MNRIKKLIPLAATKFLSVYDAEYENRKGTLKHWMVASRKDFETLKAQYFNGKDESIDAVIIAALHKESKCLVIIKQFRVPLNDYVYELPAGLLDKNETLETAVRRELKEETGLSLIQINHEITSSKVYVSAGMTDESVAMVYCSCEGAISNKYLEDDEDIEALLINKEDAKSLLESSVKMDIKALLTLQSFVKLGENLFDIL</sequence>
<dbReference type="PRINTS" id="PR00502">
    <property type="entry name" value="NUDIXFAMILY"/>
</dbReference>
<evidence type="ECO:0000259" key="3">
    <source>
        <dbReference type="PROSITE" id="PS51462"/>
    </source>
</evidence>
<comment type="caution">
    <text evidence="4">The sequence shown here is derived from an EMBL/GenBank/DDBJ whole genome shotgun (WGS) entry which is preliminary data.</text>
</comment>
<dbReference type="PROSITE" id="PS51462">
    <property type="entry name" value="NUDIX"/>
    <property type="match status" value="1"/>
</dbReference>
<keyword evidence="1 2" id="KW-0378">Hydrolase</keyword>
<dbReference type="GO" id="GO:0016787">
    <property type="term" value="F:hydrolase activity"/>
    <property type="evidence" value="ECO:0007669"/>
    <property type="project" value="UniProtKB-KW"/>
</dbReference>
<keyword evidence="5" id="KW-1185">Reference proteome</keyword>
<dbReference type="InterPro" id="IPR020084">
    <property type="entry name" value="NUDIX_hydrolase_CS"/>
</dbReference>
<dbReference type="SUPFAM" id="SSF55811">
    <property type="entry name" value="Nudix"/>
    <property type="match status" value="1"/>
</dbReference>
<dbReference type="Gene3D" id="3.90.79.10">
    <property type="entry name" value="Nucleoside Triphosphate Pyrophosphohydrolase"/>
    <property type="match status" value="1"/>
</dbReference>
<dbReference type="EC" id="3.6.-.-" evidence="4"/>
<accession>A0ABW8T1H4</accession>
<dbReference type="PANTHER" id="PTHR11839:SF1">
    <property type="entry name" value="ADP-SUGAR PYROPHOSPHATASE"/>
    <property type="match status" value="1"/>
</dbReference>